<evidence type="ECO:0000256" key="3">
    <source>
        <dbReference type="ARBA" id="ARBA00022617"/>
    </source>
</evidence>
<keyword evidence="4" id="KW-0812">Transmembrane</keyword>
<dbReference type="InterPro" id="IPR002401">
    <property type="entry name" value="Cyt_P450_E_grp-I"/>
</dbReference>
<evidence type="ECO:0008006" key="15">
    <source>
        <dbReference type="Google" id="ProtNLM"/>
    </source>
</evidence>
<dbReference type="AlphaFoldDB" id="D8RG39"/>
<dbReference type="Gramene" id="EFJ28974">
    <property type="protein sequence ID" value="EFJ28974"/>
    <property type="gene ID" value="SELMODRAFT_92387"/>
</dbReference>
<dbReference type="eggNOG" id="KOG0157">
    <property type="taxonomic scope" value="Eukaryota"/>
</dbReference>
<dbReference type="GO" id="GO:0020037">
    <property type="term" value="F:heme binding"/>
    <property type="evidence" value="ECO:0007669"/>
    <property type="project" value="InterPro"/>
</dbReference>
<evidence type="ECO:0000256" key="11">
    <source>
        <dbReference type="PIRSR" id="PIRSR602401-1"/>
    </source>
</evidence>
<dbReference type="InParanoid" id="D8RG39"/>
<keyword evidence="10" id="KW-0472">Membrane</keyword>
<dbReference type="EMBL" id="GL377578">
    <property type="protein sequence ID" value="EFJ28974.1"/>
    <property type="molecule type" value="Genomic_DNA"/>
</dbReference>
<feature type="binding site" description="axial binding residue" evidence="11">
    <location>
        <position position="133"/>
    </location>
    <ligand>
        <name>heme</name>
        <dbReference type="ChEBI" id="CHEBI:30413"/>
    </ligand>
    <ligandPart>
        <name>Fe</name>
        <dbReference type="ChEBI" id="CHEBI:18248"/>
    </ligandPart>
</feature>
<dbReference type="InterPro" id="IPR017972">
    <property type="entry name" value="Cyt_P450_CS"/>
</dbReference>
<evidence type="ECO:0000256" key="1">
    <source>
        <dbReference type="ARBA" id="ARBA00004370"/>
    </source>
</evidence>
<evidence type="ECO:0000256" key="4">
    <source>
        <dbReference type="ARBA" id="ARBA00022692"/>
    </source>
</evidence>
<proteinExistence type="inferred from homology"/>
<evidence type="ECO:0000256" key="8">
    <source>
        <dbReference type="ARBA" id="ARBA00023004"/>
    </source>
</evidence>
<dbReference type="HOGENOM" id="CLU_001570_5_7_1"/>
<dbReference type="GO" id="GO:0004497">
    <property type="term" value="F:monooxygenase activity"/>
    <property type="evidence" value="ECO:0000318"/>
    <property type="project" value="GO_Central"/>
</dbReference>
<evidence type="ECO:0000256" key="12">
    <source>
        <dbReference type="RuleBase" id="RU000461"/>
    </source>
</evidence>
<dbReference type="OMA" id="LETCTIR"/>
<dbReference type="KEGG" id="smo:SELMODRAFT_92387"/>
<feature type="non-terminal residue" evidence="13">
    <location>
        <position position="1"/>
    </location>
</feature>
<dbReference type="SUPFAM" id="SSF48264">
    <property type="entry name" value="Cytochrome P450"/>
    <property type="match status" value="1"/>
</dbReference>
<gene>
    <name evidence="13" type="ORF">SELMODRAFT_92387</name>
</gene>
<accession>D8RG39</accession>
<dbReference type="PANTHER" id="PTHR24282:SF211">
    <property type="entry name" value="CYTOCHROME P450-RELATED"/>
    <property type="match status" value="1"/>
</dbReference>
<dbReference type="GO" id="GO:0016020">
    <property type="term" value="C:membrane"/>
    <property type="evidence" value="ECO:0007669"/>
    <property type="project" value="UniProtKB-SubCell"/>
</dbReference>
<comment type="similarity">
    <text evidence="2 12">Belongs to the cytochrome P450 family.</text>
</comment>
<keyword evidence="9 12" id="KW-0503">Monooxygenase</keyword>
<sequence length="190" mass="21252">LYSWVMLLLAMNPEWQEKARVEVLELVAKEGPLDNAKALERLKLVEMLIMETLRLYPPIPIIPRVALKDCYVDHLFIPKGLAVSVHNTVIQHSAEMWGEDANEFNPGRFANGSVAACKHPMAFMPFSFGARACIGRVYSQVQAKIVVAFLLQRFRWSMSPDYRHNPIVAGTLVPKNGVPIVLTLLGAKGD</sequence>
<dbReference type="GO" id="GO:0005506">
    <property type="term" value="F:iron ion binding"/>
    <property type="evidence" value="ECO:0007669"/>
    <property type="project" value="InterPro"/>
</dbReference>
<keyword evidence="7 12" id="KW-0560">Oxidoreductase</keyword>
<keyword evidence="8 11" id="KW-0408">Iron</keyword>
<keyword evidence="5 11" id="KW-0479">Metal-binding</keyword>
<dbReference type="PANTHER" id="PTHR24282">
    <property type="entry name" value="CYTOCHROME P450 FAMILY MEMBER"/>
    <property type="match status" value="1"/>
</dbReference>
<evidence type="ECO:0000256" key="9">
    <source>
        <dbReference type="ARBA" id="ARBA00023033"/>
    </source>
</evidence>
<reference evidence="13 14" key="1">
    <citation type="journal article" date="2011" name="Science">
        <title>The Selaginella genome identifies genetic changes associated with the evolution of vascular plants.</title>
        <authorList>
            <person name="Banks J.A."/>
            <person name="Nishiyama T."/>
            <person name="Hasebe M."/>
            <person name="Bowman J.L."/>
            <person name="Gribskov M."/>
            <person name="dePamphilis C."/>
            <person name="Albert V.A."/>
            <person name="Aono N."/>
            <person name="Aoyama T."/>
            <person name="Ambrose B.A."/>
            <person name="Ashton N.W."/>
            <person name="Axtell M.J."/>
            <person name="Barker E."/>
            <person name="Barker M.S."/>
            <person name="Bennetzen J.L."/>
            <person name="Bonawitz N.D."/>
            <person name="Chapple C."/>
            <person name="Cheng C."/>
            <person name="Correa L.G."/>
            <person name="Dacre M."/>
            <person name="DeBarry J."/>
            <person name="Dreyer I."/>
            <person name="Elias M."/>
            <person name="Engstrom E.M."/>
            <person name="Estelle M."/>
            <person name="Feng L."/>
            <person name="Finet C."/>
            <person name="Floyd S.K."/>
            <person name="Frommer W.B."/>
            <person name="Fujita T."/>
            <person name="Gramzow L."/>
            <person name="Gutensohn M."/>
            <person name="Harholt J."/>
            <person name="Hattori M."/>
            <person name="Heyl A."/>
            <person name="Hirai T."/>
            <person name="Hiwatashi Y."/>
            <person name="Ishikawa M."/>
            <person name="Iwata M."/>
            <person name="Karol K.G."/>
            <person name="Koehler B."/>
            <person name="Kolukisaoglu U."/>
            <person name="Kubo M."/>
            <person name="Kurata T."/>
            <person name="Lalonde S."/>
            <person name="Li K."/>
            <person name="Li Y."/>
            <person name="Litt A."/>
            <person name="Lyons E."/>
            <person name="Manning G."/>
            <person name="Maruyama T."/>
            <person name="Michael T.P."/>
            <person name="Mikami K."/>
            <person name="Miyazaki S."/>
            <person name="Morinaga S."/>
            <person name="Murata T."/>
            <person name="Mueller-Roeber B."/>
            <person name="Nelson D.R."/>
            <person name="Obara M."/>
            <person name="Oguri Y."/>
            <person name="Olmstead R.G."/>
            <person name="Onodera N."/>
            <person name="Petersen B.L."/>
            <person name="Pils B."/>
            <person name="Prigge M."/>
            <person name="Rensing S.A."/>
            <person name="Riano-Pachon D.M."/>
            <person name="Roberts A.W."/>
            <person name="Sato Y."/>
            <person name="Scheller H.V."/>
            <person name="Schulz B."/>
            <person name="Schulz C."/>
            <person name="Shakirov E.V."/>
            <person name="Shibagaki N."/>
            <person name="Shinohara N."/>
            <person name="Shippen D.E."/>
            <person name="Soerensen I."/>
            <person name="Sotooka R."/>
            <person name="Sugimoto N."/>
            <person name="Sugita M."/>
            <person name="Sumikawa N."/>
            <person name="Tanurdzic M."/>
            <person name="Theissen G."/>
            <person name="Ulvskov P."/>
            <person name="Wakazuki S."/>
            <person name="Weng J.K."/>
            <person name="Willats W.W."/>
            <person name="Wipf D."/>
            <person name="Wolf P.G."/>
            <person name="Yang L."/>
            <person name="Zimmer A.D."/>
            <person name="Zhu Q."/>
            <person name="Mitros T."/>
            <person name="Hellsten U."/>
            <person name="Loque D."/>
            <person name="Otillar R."/>
            <person name="Salamov A."/>
            <person name="Schmutz J."/>
            <person name="Shapiro H."/>
            <person name="Lindquist E."/>
            <person name="Lucas S."/>
            <person name="Rokhsar D."/>
            <person name="Grigoriev I.V."/>
        </authorList>
    </citation>
    <scope>NUCLEOTIDE SEQUENCE [LARGE SCALE GENOMIC DNA]</scope>
</reference>
<name>D8RG39_SELML</name>
<comment type="cofactor">
    <cofactor evidence="11">
        <name>heme</name>
        <dbReference type="ChEBI" id="CHEBI:30413"/>
    </cofactor>
</comment>
<protein>
    <recommendedName>
        <fullName evidence="15">Cytochrome P450-like protein</fullName>
    </recommendedName>
</protein>
<dbReference type="PROSITE" id="PS00086">
    <property type="entry name" value="CYTOCHROME_P450"/>
    <property type="match status" value="1"/>
</dbReference>
<dbReference type="Gene3D" id="1.10.630.10">
    <property type="entry name" value="Cytochrome P450"/>
    <property type="match status" value="1"/>
</dbReference>
<keyword evidence="14" id="KW-1185">Reference proteome</keyword>
<evidence type="ECO:0000256" key="10">
    <source>
        <dbReference type="ARBA" id="ARBA00023136"/>
    </source>
</evidence>
<organism evidence="14">
    <name type="scientific">Selaginella moellendorffii</name>
    <name type="common">Spikemoss</name>
    <dbReference type="NCBI Taxonomy" id="88036"/>
    <lineage>
        <taxon>Eukaryota</taxon>
        <taxon>Viridiplantae</taxon>
        <taxon>Streptophyta</taxon>
        <taxon>Embryophyta</taxon>
        <taxon>Tracheophyta</taxon>
        <taxon>Lycopodiopsida</taxon>
        <taxon>Selaginellales</taxon>
        <taxon>Selaginellaceae</taxon>
        <taxon>Selaginella</taxon>
    </lineage>
</organism>
<dbReference type="Proteomes" id="UP000001514">
    <property type="component" value="Unassembled WGS sequence"/>
</dbReference>
<keyword evidence="3 11" id="KW-0349">Heme</keyword>
<evidence type="ECO:0000313" key="14">
    <source>
        <dbReference type="Proteomes" id="UP000001514"/>
    </source>
</evidence>
<dbReference type="PRINTS" id="PR00385">
    <property type="entry name" value="P450"/>
</dbReference>
<evidence type="ECO:0000256" key="5">
    <source>
        <dbReference type="ARBA" id="ARBA00022723"/>
    </source>
</evidence>
<evidence type="ECO:0000256" key="6">
    <source>
        <dbReference type="ARBA" id="ARBA00022989"/>
    </source>
</evidence>
<dbReference type="InterPro" id="IPR036396">
    <property type="entry name" value="Cyt_P450_sf"/>
</dbReference>
<evidence type="ECO:0000313" key="13">
    <source>
        <dbReference type="EMBL" id="EFJ28974.1"/>
    </source>
</evidence>
<dbReference type="GO" id="GO:0016705">
    <property type="term" value="F:oxidoreductase activity, acting on paired donors, with incorporation or reduction of molecular oxygen"/>
    <property type="evidence" value="ECO:0007669"/>
    <property type="project" value="InterPro"/>
</dbReference>
<keyword evidence="6" id="KW-1133">Transmembrane helix</keyword>
<dbReference type="InterPro" id="IPR050665">
    <property type="entry name" value="Cytochrome_P450_Monooxygen"/>
</dbReference>
<comment type="subcellular location">
    <subcellularLocation>
        <location evidence="1">Membrane</location>
    </subcellularLocation>
</comment>
<dbReference type="Pfam" id="PF00067">
    <property type="entry name" value="p450"/>
    <property type="match status" value="1"/>
</dbReference>
<dbReference type="STRING" id="88036.D8RG39"/>
<evidence type="ECO:0000256" key="2">
    <source>
        <dbReference type="ARBA" id="ARBA00010617"/>
    </source>
</evidence>
<dbReference type="PRINTS" id="PR00463">
    <property type="entry name" value="EP450I"/>
</dbReference>
<dbReference type="InterPro" id="IPR001128">
    <property type="entry name" value="Cyt_P450"/>
</dbReference>
<evidence type="ECO:0000256" key="7">
    <source>
        <dbReference type="ARBA" id="ARBA00023002"/>
    </source>
</evidence>